<comment type="caution">
    <text evidence="2">The sequence shown here is derived from an EMBL/GenBank/DDBJ whole genome shotgun (WGS) entry which is preliminary data.</text>
</comment>
<evidence type="ECO:0000256" key="1">
    <source>
        <dbReference type="SAM" id="Phobius"/>
    </source>
</evidence>
<dbReference type="EMBL" id="JANIBK010000340">
    <property type="protein sequence ID" value="MCQ8131066.1"/>
    <property type="molecule type" value="Genomic_DNA"/>
</dbReference>
<dbReference type="Proteomes" id="UP001524586">
    <property type="component" value="Unassembled WGS sequence"/>
</dbReference>
<proteinExistence type="predicted"/>
<feature type="transmembrane region" description="Helical" evidence="1">
    <location>
        <begin position="21"/>
        <end position="40"/>
    </location>
</feature>
<organism evidence="2 3">
    <name type="scientific">Methylomonas rivi</name>
    <dbReference type="NCBI Taxonomy" id="2952226"/>
    <lineage>
        <taxon>Bacteria</taxon>
        <taxon>Pseudomonadati</taxon>
        <taxon>Pseudomonadota</taxon>
        <taxon>Gammaproteobacteria</taxon>
        <taxon>Methylococcales</taxon>
        <taxon>Methylococcaceae</taxon>
        <taxon>Methylomonas</taxon>
    </lineage>
</organism>
<reference evidence="2 3" key="1">
    <citation type="submission" date="2022-07" db="EMBL/GenBank/DDBJ databases">
        <title>Methylomonas rivi sp. nov., Methylomonas rosea sp. nov., Methylomonas aureus sp. nov. and Methylomonas subterranea sp. nov., four novel methanotrophs isolated from a freshwater creek and the deep terrestrial subsurface.</title>
        <authorList>
            <person name="Abin C."/>
            <person name="Sankaranarayanan K."/>
            <person name="Garner C."/>
            <person name="Sindelar R."/>
            <person name="Kotary K."/>
            <person name="Garner R."/>
            <person name="Barclay S."/>
            <person name="Lawson P."/>
            <person name="Krumholz L."/>
        </authorList>
    </citation>
    <scope>NUCLEOTIDE SEQUENCE [LARGE SCALE GENOMIC DNA]</scope>
    <source>
        <strain evidence="2 3">WSC-6</strain>
    </source>
</reference>
<dbReference type="Pfam" id="PF04612">
    <property type="entry name" value="T2SSM"/>
    <property type="match status" value="1"/>
</dbReference>
<keyword evidence="1" id="KW-0472">Membrane</keyword>
<accession>A0ABT1UBP7</accession>
<keyword evidence="1" id="KW-1133">Transmembrane helix</keyword>
<dbReference type="InterPro" id="IPR007690">
    <property type="entry name" value="T2SS_GspM"/>
</dbReference>
<keyword evidence="1" id="KW-0812">Transmembrane</keyword>
<evidence type="ECO:0000313" key="2">
    <source>
        <dbReference type="EMBL" id="MCQ8131066.1"/>
    </source>
</evidence>
<gene>
    <name evidence="2" type="primary">gspM</name>
    <name evidence="2" type="ORF">NP596_21605</name>
</gene>
<sequence length="84" mass="9496">MPFDKTDLIKRWRALSPREQMLLIAGLAAALPAAVYGLAYEPMRAENQRLQQQIEARQQIRLHLQEVAQRVAQVRQAGDQTAAS</sequence>
<evidence type="ECO:0000313" key="3">
    <source>
        <dbReference type="Proteomes" id="UP001524586"/>
    </source>
</evidence>
<dbReference type="RefSeq" id="WP_256617440.1">
    <property type="nucleotide sequence ID" value="NZ_JANIBK010000340.1"/>
</dbReference>
<protein>
    <submittedName>
        <fullName evidence="2">Type II secretion system protein GspM</fullName>
    </submittedName>
</protein>
<feature type="non-terminal residue" evidence="2">
    <location>
        <position position="84"/>
    </location>
</feature>
<keyword evidence="3" id="KW-1185">Reference proteome</keyword>
<name>A0ABT1UBP7_9GAMM</name>